<keyword evidence="2" id="KW-0489">Methyltransferase</keyword>
<dbReference type="CDD" id="cd02440">
    <property type="entry name" value="AdoMet_MTases"/>
    <property type="match status" value="1"/>
</dbReference>
<accession>A0A847SPV8</accession>
<dbReference type="GO" id="GO:0032259">
    <property type="term" value="P:methylation"/>
    <property type="evidence" value="ECO:0007669"/>
    <property type="project" value="UniProtKB-KW"/>
</dbReference>
<proteinExistence type="predicted"/>
<keyword evidence="2" id="KW-0808">Transferase</keyword>
<gene>
    <name evidence="2" type="ORF">HGH91_20375</name>
</gene>
<dbReference type="AlphaFoldDB" id="A0A847SPV8"/>
<dbReference type="SUPFAM" id="SSF53335">
    <property type="entry name" value="S-adenosyl-L-methionine-dependent methyltransferases"/>
    <property type="match status" value="1"/>
</dbReference>
<name>A0A847SPV8_9BACT</name>
<keyword evidence="3" id="KW-1185">Reference proteome</keyword>
<reference evidence="2 3" key="1">
    <citation type="submission" date="2020-04" db="EMBL/GenBank/DDBJ databases">
        <authorList>
            <person name="Yin C."/>
        </authorList>
    </citation>
    <scope>NUCLEOTIDE SEQUENCE [LARGE SCALE GENOMIC DNA]</scope>
    <source>
        <strain evidence="2 3">Ak56</strain>
    </source>
</reference>
<dbReference type="Gene3D" id="3.40.50.150">
    <property type="entry name" value="Vaccinia Virus protein VP39"/>
    <property type="match status" value="1"/>
</dbReference>
<dbReference type="EMBL" id="JABAHZ010000005">
    <property type="protein sequence ID" value="NLR80997.1"/>
    <property type="molecule type" value="Genomic_DNA"/>
</dbReference>
<organism evidence="2 3">
    <name type="scientific">Chitinophaga eiseniae</name>
    <dbReference type="NCBI Taxonomy" id="634771"/>
    <lineage>
        <taxon>Bacteria</taxon>
        <taxon>Pseudomonadati</taxon>
        <taxon>Bacteroidota</taxon>
        <taxon>Chitinophagia</taxon>
        <taxon>Chitinophagales</taxon>
        <taxon>Chitinophagaceae</taxon>
        <taxon>Chitinophaga</taxon>
    </lineage>
</organism>
<dbReference type="RefSeq" id="WP_168740658.1">
    <property type="nucleotide sequence ID" value="NZ_JABAHZ010000005.1"/>
</dbReference>
<dbReference type="GO" id="GO:0008757">
    <property type="term" value="F:S-adenosylmethionine-dependent methyltransferase activity"/>
    <property type="evidence" value="ECO:0007669"/>
    <property type="project" value="InterPro"/>
</dbReference>
<dbReference type="InterPro" id="IPR029063">
    <property type="entry name" value="SAM-dependent_MTases_sf"/>
</dbReference>
<dbReference type="InterPro" id="IPR013216">
    <property type="entry name" value="Methyltransf_11"/>
</dbReference>
<comment type="caution">
    <text evidence="2">The sequence shown here is derived from an EMBL/GenBank/DDBJ whole genome shotgun (WGS) entry which is preliminary data.</text>
</comment>
<evidence type="ECO:0000313" key="2">
    <source>
        <dbReference type="EMBL" id="NLR80997.1"/>
    </source>
</evidence>
<dbReference type="Proteomes" id="UP000552864">
    <property type="component" value="Unassembled WGS sequence"/>
</dbReference>
<feature type="domain" description="Methyltransferase type 11" evidence="1">
    <location>
        <begin position="53"/>
        <end position="106"/>
    </location>
</feature>
<evidence type="ECO:0000259" key="1">
    <source>
        <dbReference type="Pfam" id="PF08241"/>
    </source>
</evidence>
<dbReference type="Pfam" id="PF08241">
    <property type="entry name" value="Methyltransf_11"/>
    <property type="match status" value="1"/>
</dbReference>
<protein>
    <submittedName>
        <fullName evidence="2">Class I SAM-dependent methyltransferase</fullName>
    </submittedName>
</protein>
<evidence type="ECO:0000313" key="3">
    <source>
        <dbReference type="Proteomes" id="UP000552864"/>
    </source>
</evidence>
<sequence>MTPGKLYVQYGCGPFSAPAGWMNFDASPTLRLQQLPLVGNLLRKKMHVAFDRSILHGDIIKGLPGIADNSCDGIYCSHVLEHLSYHDCRKALHNTYRLLKPGGYFRCVVPDLESAAKDYIAHLHEQDQAANVRFMEATLLGMLERPRGVKRFIQIAYGNKEHLYMWDHLSLSGELQRAGFQHIRACAFNDCKDRMFERVEDAIRFENAVALEATK</sequence>